<dbReference type="Gene3D" id="3.40.50.2020">
    <property type="match status" value="1"/>
</dbReference>
<organism evidence="12 13">
    <name type="scientific">Candidatus Gottesmanbacteria bacterium RIFCSPHIGHO2_02_FULL_39_11</name>
    <dbReference type="NCBI Taxonomy" id="1798382"/>
    <lineage>
        <taxon>Bacteria</taxon>
        <taxon>Candidatus Gottesmaniibacteriota</taxon>
    </lineage>
</organism>
<comment type="pathway">
    <text evidence="2">Pyrimidine metabolism; UMP biosynthesis via salvage pathway; UMP from uracil: step 1/1.</text>
</comment>
<reference evidence="12 13" key="1">
    <citation type="journal article" date="2016" name="Nat. Commun.">
        <title>Thousands of microbial genomes shed light on interconnected biogeochemical processes in an aquifer system.</title>
        <authorList>
            <person name="Anantharaman K."/>
            <person name="Brown C.T."/>
            <person name="Hug L.A."/>
            <person name="Sharon I."/>
            <person name="Castelle C.J."/>
            <person name="Probst A.J."/>
            <person name="Thomas B.C."/>
            <person name="Singh A."/>
            <person name="Wilkins M.J."/>
            <person name="Karaoz U."/>
            <person name="Brodie E.L."/>
            <person name="Williams K.H."/>
            <person name="Hubbard S.S."/>
            <person name="Banfield J.F."/>
        </authorList>
    </citation>
    <scope>NUCLEOTIDE SEQUENCE [LARGE SCALE GENOMIC DNA]</scope>
</reference>
<keyword evidence="6 12" id="KW-0328">Glycosyltransferase</keyword>
<feature type="domain" description="Phosphoribosyltransferase" evidence="11">
    <location>
        <begin position="6"/>
        <end position="207"/>
    </location>
</feature>
<dbReference type="EC" id="2.4.2.9" evidence="4 10"/>
<comment type="cofactor">
    <cofactor evidence="1">
        <name>Mg(2+)</name>
        <dbReference type="ChEBI" id="CHEBI:18420"/>
    </cofactor>
</comment>
<evidence type="ECO:0000256" key="4">
    <source>
        <dbReference type="ARBA" id="ARBA00011894"/>
    </source>
</evidence>
<evidence type="ECO:0000256" key="9">
    <source>
        <dbReference type="ARBA" id="ARBA00023134"/>
    </source>
</evidence>
<dbReference type="GO" id="GO:0044206">
    <property type="term" value="P:UMP salvage"/>
    <property type="evidence" value="ECO:0007669"/>
    <property type="project" value="UniProtKB-UniPathway"/>
</dbReference>
<dbReference type="NCBIfam" id="NF001097">
    <property type="entry name" value="PRK00129.1"/>
    <property type="match status" value="1"/>
</dbReference>
<evidence type="ECO:0000256" key="1">
    <source>
        <dbReference type="ARBA" id="ARBA00001946"/>
    </source>
</evidence>
<evidence type="ECO:0000256" key="2">
    <source>
        <dbReference type="ARBA" id="ARBA00005180"/>
    </source>
</evidence>
<gene>
    <name evidence="12" type="ORF">A3D77_04105</name>
</gene>
<dbReference type="UniPathway" id="UPA00574">
    <property type="reaction ID" value="UER00636"/>
</dbReference>
<sequence length="214" mass="24252">MQKAKVLSHPFIQDALGYLRNKNTPIETFRFYSDRICEFLIYESLRNLLLKEKKILTPLTDTSIGFIDEEFVILPVLRSGIAMLLPTLHLLPKAKVGFIGLERNETTAIAREYYFKIPRINNNSIVLITDPMLATGGSTLHSLEKITPFNPKQILIICVIASQEGIKAIEKKFPNVTITTAVIDPELNSKKFIVPGLGDYGDRYFGTDELFTFR</sequence>
<proteinExistence type="inferred from homology"/>
<dbReference type="GO" id="GO:0005525">
    <property type="term" value="F:GTP binding"/>
    <property type="evidence" value="ECO:0007669"/>
    <property type="project" value="UniProtKB-KW"/>
</dbReference>
<comment type="caution">
    <text evidence="12">The sequence shown here is derived from an EMBL/GenBank/DDBJ whole genome shotgun (WGS) entry which is preliminary data.</text>
</comment>
<dbReference type="STRING" id="1798382.A3D77_04105"/>
<evidence type="ECO:0000256" key="8">
    <source>
        <dbReference type="ARBA" id="ARBA00022741"/>
    </source>
</evidence>
<dbReference type="InterPro" id="IPR029057">
    <property type="entry name" value="PRTase-like"/>
</dbReference>
<comment type="similarity">
    <text evidence="3">Belongs to the UPRTase family.</text>
</comment>
<dbReference type="GO" id="GO:0004845">
    <property type="term" value="F:uracil phosphoribosyltransferase activity"/>
    <property type="evidence" value="ECO:0007669"/>
    <property type="project" value="UniProtKB-UniRule"/>
</dbReference>
<evidence type="ECO:0000256" key="7">
    <source>
        <dbReference type="ARBA" id="ARBA00022679"/>
    </source>
</evidence>
<dbReference type="Proteomes" id="UP000176923">
    <property type="component" value="Unassembled WGS sequence"/>
</dbReference>
<accession>A0A1F5ZKN7</accession>
<dbReference type="GO" id="GO:0006223">
    <property type="term" value="P:uracil salvage"/>
    <property type="evidence" value="ECO:0007669"/>
    <property type="project" value="InterPro"/>
</dbReference>
<name>A0A1F5ZKN7_9BACT</name>
<dbReference type="EMBL" id="MFJL01000043">
    <property type="protein sequence ID" value="OGG12672.1"/>
    <property type="molecule type" value="Genomic_DNA"/>
</dbReference>
<dbReference type="SUPFAM" id="SSF53271">
    <property type="entry name" value="PRTase-like"/>
    <property type="match status" value="1"/>
</dbReference>
<protein>
    <recommendedName>
        <fullName evidence="4 10">Uracil phosphoribosyltransferase</fullName>
        <ecNumber evidence="4 10">2.4.2.9</ecNumber>
    </recommendedName>
</protein>
<evidence type="ECO:0000256" key="10">
    <source>
        <dbReference type="NCBIfam" id="TIGR01091"/>
    </source>
</evidence>
<keyword evidence="7 12" id="KW-0808">Transferase</keyword>
<evidence type="ECO:0000256" key="6">
    <source>
        <dbReference type="ARBA" id="ARBA00022676"/>
    </source>
</evidence>
<dbReference type="NCBIfam" id="TIGR01091">
    <property type="entry name" value="upp"/>
    <property type="match status" value="1"/>
</dbReference>
<evidence type="ECO:0000259" key="11">
    <source>
        <dbReference type="Pfam" id="PF14681"/>
    </source>
</evidence>
<evidence type="ECO:0000256" key="3">
    <source>
        <dbReference type="ARBA" id="ARBA00009516"/>
    </source>
</evidence>
<dbReference type="InterPro" id="IPR000836">
    <property type="entry name" value="PRTase_dom"/>
</dbReference>
<dbReference type="InterPro" id="IPR005765">
    <property type="entry name" value="UPRT"/>
</dbReference>
<evidence type="ECO:0000313" key="13">
    <source>
        <dbReference type="Proteomes" id="UP000176923"/>
    </source>
</evidence>
<keyword evidence="9" id="KW-0342">GTP-binding</keyword>
<dbReference type="CDD" id="cd06223">
    <property type="entry name" value="PRTases_typeI"/>
    <property type="match status" value="1"/>
</dbReference>
<keyword evidence="8" id="KW-0547">Nucleotide-binding</keyword>
<dbReference type="AlphaFoldDB" id="A0A1F5ZKN7"/>
<evidence type="ECO:0000256" key="5">
    <source>
        <dbReference type="ARBA" id="ARBA00022533"/>
    </source>
</evidence>
<dbReference type="Pfam" id="PF14681">
    <property type="entry name" value="UPRTase"/>
    <property type="match status" value="1"/>
</dbReference>
<keyword evidence="5" id="KW-0021">Allosteric enzyme</keyword>
<dbReference type="FunFam" id="3.40.50.2020:FF:000023">
    <property type="entry name" value="Probable uracil phosphoribosyltransferase"/>
    <property type="match status" value="1"/>
</dbReference>
<evidence type="ECO:0000313" key="12">
    <source>
        <dbReference type="EMBL" id="OGG12672.1"/>
    </source>
</evidence>